<dbReference type="InterPro" id="IPR005303">
    <property type="entry name" value="MOCOS_middle"/>
</dbReference>
<reference evidence="2 3" key="1">
    <citation type="journal article" date="2012" name="Genome Biol.">
        <title>Genome and low-iron response of an oceanic diatom adapted to chronic iron limitation.</title>
        <authorList>
            <person name="Lommer M."/>
            <person name="Specht M."/>
            <person name="Roy A.S."/>
            <person name="Kraemer L."/>
            <person name="Andreson R."/>
            <person name="Gutowska M.A."/>
            <person name="Wolf J."/>
            <person name="Bergner S.V."/>
            <person name="Schilhabel M.B."/>
            <person name="Klostermeier U.C."/>
            <person name="Beiko R.G."/>
            <person name="Rosenstiel P."/>
            <person name="Hippler M."/>
            <person name="Laroche J."/>
        </authorList>
    </citation>
    <scope>NUCLEOTIDE SEQUENCE [LARGE SCALE GENOMIC DNA]</scope>
    <source>
        <strain evidence="2 3">CCMP1005</strain>
    </source>
</reference>
<gene>
    <name evidence="2" type="ORF">THAOC_00970</name>
</gene>
<dbReference type="AlphaFoldDB" id="K0TJD5"/>
<feature type="domain" description="Molybdenum cofactor sulfurase middle" evidence="1">
    <location>
        <begin position="27"/>
        <end position="66"/>
    </location>
</feature>
<organism evidence="2 3">
    <name type="scientific">Thalassiosira oceanica</name>
    <name type="common">Marine diatom</name>
    <dbReference type="NCBI Taxonomy" id="159749"/>
    <lineage>
        <taxon>Eukaryota</taxon>
        <taxon>Sar</taxon>
        <taxon>Stramenopiles</taxon>
        <taxon>Ochrophyta</taxon>
        <taxon>Bacillariophyta</taxon>
        <taxon>Coscinodiscophyceae</taxon>
        <taxon>Thalassiosirophycidae</taxon>
        <taxon>Thalassiosirales</taxon>
        <taxon>Thalassiosiraceae</taxon>
        <taxon>Thalassiosira</taxon>
    </lineage>
</organism>
<dbReference type="Proteomes" id="UP000266841">
    <property type="component" value="Unassembled WGS sequence"/>
</dbReference>
<dbReference type="OrthoDB" id="17255at2759"/>
<evidence type="ECO:0000313" key="2">
    <source>
        <dbReference type="EMBL" id="EJK77214.1"/>
    </source>
</evidence>
<protein>
    <recommendedName>
        <fullName evidence="1">Molybdenum cofactor sulfurase middle domain-containing protein</fullName>
    </recommendedName>
</protein>
<accession>K0TJD5</accession>
<dbReference type="SUPFAM" id="SSF141673">
    <property type="entry name" value="MOSC N-terminal domain-like"/>
    <property type="match status" value="1"/>
</dbReference>
<proteinExistence type="predicted"/>
<name>K0TJD5_THAOC</name>
<keyword evidence="3" id="KW-1185">Reference proteome</keyword>
<evidence type="ECO:0000313" key="3">
    <source>
        <dbReference type="Proteomes" id="UP000266841"/>
    </source>
</evidence>
<sequence length="83" mass="8919">MGQSVSTEAEAVSAAAPLARKQKSKPVVTAINVYPIKSCAEIGVDSASVTSFGFEGDRRFQVVTRLNGDESEWVYVHAQEQGM</sequence>
<comment type="caution">
    <text evidence="2">The sequence shown here is derived from an EMBL/GenBank/DDBJ whole genome shotgun (WGS) entry which is preliminary data.</text>
</comment>
<dbReference type="EMBL" id="AGNL01001170">
    <property type="protein sequence ID" value="EJK77214.1"/>
    <property type="molecule type" value="Genomic_DNA"/>
</dbReference>
<dbReference type="Pfam" id="PF03476">
    <property type="entry name" value="MOSC_N"/>
    <property type="match status" value="1"/>
</dbReference>
<evidence type="ECO:0000259" key="1">
    <source>
        <dbReference type="Pfam" id="PF03476"/>
    </source>
</evidence>